<protein>
    <recommendedName>
        <fullName evidence="3">DUF3261 domain-containing protein</fullName>
    </recommendedName>
</protein>
<gene>
    <name evidence="1" type="ORF">PG2T_05085</name>
</gene>
<dbReference type="STRING" id="1810504.PG2T_05085"/>
<evidence type="ECO:0008006" key="3">
    <source>
        <dbReference type="Google" id="ProtNLM"/>
    </source>
</evidence>
<proteinExistence type="predicted"/>
<name>A0A1B1YS01_9GAMM</name>
<dbReference type="EMBL" id="CP014671">
    <property type="protein sequence ID" value="ANX03630.1"/>
    <property type="molecule type" value="Genomic_DNA"/>
</dbReference>
<dbReference type="Proteomes" id="UP000092952">
    <property type="component" value="Chromosome"/>
</dbReference>
<dbReference type="Pfam" id="PF11659">
    <property type="entry name" value="DUF3261"/>
    <property type="match status" value="1"/>
</dbReference>
<evidence type="ECO:0000313" key="1">
    <source>
        <dbReference type="EMBL" id="ANX03630.1"/>
    </source>
</evidence>
<keyword evidence="2" id="KW-1185">Reference proteome</keyword>
<dbReference type="InParanoid" id="A0A1B1YS01"/>
<dbReference type="AlphaFoldDB" id="A0A1B1YS01"/>
<dbReference type="OrthoDB" id="6228084at2"/>
<dbReference type="RefSeq" id="WP_068803166.1">
    <property type="nucleotide sequence ID" value="NZ_CP014671.1"/>
</dbReference>
<evidence type="ECO:0000313" key="2">
    <source>
        <dbReference type="Proteomes" id="UP000092952"/>
    </source>
</evidence>
<organism evidence="1 2">
    <name type="scientific">Immundisolibacter cernigliae</name>
    <dbReference type="NCBI Taxonomy" id="1810504"/>
    <lineage>
        <taxon>Bacteria</taxon>
        <taxon>Pseudomonadati</taxon>
        <taxon>Pseudomonadota</taxon>
        <taxon>Gammaproteobacteria</taxon>
        <taxon>Immundisolibacterales</taxon>
        <taxon>Immundisolibacteraceae</taxon>
        <taxon>Immundisolibacter</taxon>
    </lineage>
</organism>
<reference evidence="2" key="1">
    <citation type="submission" date="2016-03" db="EMBL/GenBank/DDBJ databases">
        <title>Complete genome sequence of Solimmundus cernigliae, representing a novel lineage of polycyclic aromatic hydrocarbon degraders within the Gammaproteobacteria.</title>
        <authorList>
            <person name="Singleton D.R."/>
            <person name="Dickey A.N."/>
            <person name="Scholl E.H."/>
            <person name="Wright F.A."/>
            <person name="Aitken M.D."/>
        </authorList>
    </citation>
    <scope>NUCLEOTIDE SEQUENCE [LARGE SCALE GENOMIC DNA]</scope>
    <source>
        <strain evidence="2">TR3.2</strain>
    </source>
</reference>
<dbReference type="InterPro" id="IPR021675">
    <property type="entry name" value="DUF3261"/>
</dbReference>
<sequence length="195" mass="21005">MNSFESAARQAGALRLSALALTLALTGCAVSPPRTVTSAFPVLNPATLDAAHTARQLVHAAFGEHDLVFQCVVDARPDAFTVVGLDALGQRWFSLHHDGRALETRLGPQAPQQLDPGRVLADLQLALWPLSALQLALAGSAWQVSEPAPATRRLRRDGRLVAEVHYAGADPWQGQLWLSNFETGYTLSVESRPVQ</sequence>
<dbReference type="KEGG" id="gbi:PG2T_05085"/>
<accession>A0A1B1YS01</accession>